<dbReference type="Gene3D" id="1.10.132.60">
    <property type="entry name" value="DNA polymerase family B, C-terminal domain"/>
    <property type="match status" value="1"/>
</dbReference>
<dbReference type="GO" id="GO:0003677">
    <property type="term" value="F:DNA binding"/>
    <property type="evidence" value="ECO:0007669"/>
    <property type="project" value="UniProtKB-KW"/>
</dbReference>
<feature type="domain" description="DNA-directed DNA polymerase family B multifunctional" evidence="8">
    <location>
        <begin position="395"/>
        <end position="788"/>
    </location>
</feature>
<dbReference type="SMART" id="SM00486">
    <property type="entry name" value="POLBc"/>
    <property type="match status" value="1"/>
</dbReference>
<keyword evidence="11" id="KW-1185">Reference proteome</keyword>
<evidence type="ECO:0000313" key="10">
    <source>
        <dbReference type="EMBL" id="BCD97266.1"/>
    </source>
</evidence>
<evidence type="ECO:0000256" key="4">
    <source>
        <dbReference type="ARBA" id="ARBA00022932"/>
    </source>
</evidence>
<dbReference type="PROSITE" id="PS00116">
    <property type="entry name" value="DNA_POLYMERASE_B"/>
    <property type="match status" value="1"/>
</dbReference>
<gene>
    <name evidence="10" type="ORF">MARGE09_P1467</name>
</gene>
<dbReference type="InterPro" id="IPR050240">
    <property type="entry name" value="DNA_pol_type-B"/>
</dbReference>
<dbReference type="InterPro" id="IPR043502">
    <property type="entry name" value="DNA/RNA_pol_sf"/>
</dbReference>
<dbReference type="InterPro" id="IPR023211">
    <property type="entry name" value="DNA_pol_palm_dom_sf"/>
</dbReference>
<dbReference type="SUPFAM" id="SSF56672">
    <property type="entry name" value="DNA/RNA polymerases"/>
    <property type="match status" value="1"/>
</dbReference>
<feature type="domain" description="DNA-directed DNA polymerase family B exonuclease" evidence="9">
    <location>
        <begin position="110"/>
        <end position="317"/>
    </location>
</feature>
<dbReference type="InterPro" id="IPR006134">
    <property type="entry name" value="DNA-dir_DNA_pol_B_multi_dom"/>
</dbReference>
<evidence type="ECO:0000256" key="2">
    <source>
        <dbReference type="ARBA" id="ARBA00022679"/>
    </source>
</evidence>
<dbReference type="Gene3D" id="3.90.1600.10">
    <property type="entry name" value="Palm domain of DNA polymerase"/>
    <property type="match status" value="2"/>
</dbReference>
<protein>
    <recommendedName>
        <fullName evidence="7">DNA polymerase</fullName>
        <ecNumber evidence="7">2.7.7.7</ecNumber>
    </recommendedName>
</protein>
<dbReference type="EMBL" id="AP023086">
    <property type="protein sequence ID" value="BCD97266.1"/>
    <property type="molecule type" value="Genomic_DNA"/>
</dbReference>
<dbReference type="FunFam" id="3.90.1600.10:FF:000030">
    <property type="entry name" value="DNA polymerase II"/>
    <property type="match status" value="1"/>
</dbReference>
<dbReference type="Proteomes" id="UP001320119">
    <property type="component" value="Chromosome"/>
</dbReference>
<dbReference type="InterPro" id="IPR017964">
    <property type="entry name" value="DNA-dir_DNA_pol_B_CS"/>
</dbReference>
<dbReference type="RefSeq" id="WP_236986739.1">
    <property type="nucleotide sequence ID" value="NZ_AP023086.1"/>
</dbReference>
<keyword evidence="4 7" id="KW-0239">DNA-directed DNA polymerase</keyword>
<keyword evidence="3 7" id="KW-0548">Nucleotidyltransferase</keyword>
<evidence type="ECO:0000259" key="9">
    <source>
        <dbReference type="Pfam" id="PF03104"/>
    </source>
</evidence>
<evidence type="ECO:0000259" key="8">
    <source>
        <dbReference type="Pfam" id="PF00136"/>
    </source>
</evidence>
<dbReference type="GO" id="GO:0000166">
    <property type="term" value="F:nucleotide binding"/>
    <property type="evidence" value="ECO:0007669"/>
    <property type="project" value="InterPro"/>
</dbReference>
<dbReference type="InterPro" id="IPR006133">
    <property type="entry name" value="DNA-dir_DNA_pol_B_exonuc"/>
</dbReference>
<evidence type="ECO:0000256" key="5">
    <source>
        <dbReference type="ARBA" id="ARBA00023125"/>
    </source>
</evidence>
<dbReference type="InterPro" id="IPR012337">
    <property type="entry name" value="RNaseH-like_sf"/>
</dbReference>
<dbReference type="CDD" id="cd05537">
    <property type="entry name" value="POLBc_Pol_II"/>
    <property type="match status" value="1"/>
</dbReference>
<dbReference type="Gene3D" id="2.40.50.590">
    <property type="match status" value="2"/>
</dbReference>
<keyword evidence="5 7" id="KW-0238">DNA-binding</keyword>
<comment type="catalytic activity">
    <reaction evidence="6 7">
        <text>DNA(n) + a 2'-deoxyribonucleoside 5'-triphosphate = DNA(n+1) + diphosphate</text>
        <dbReference type="Rhea" id="RHEA:22508"/>
        <dbReference type="Rhea" id="RHEA-COMP:17339"/>
        <dbReference type="Rhea" id="RHEA-COMP:17340"/>
        <dbReference type="ChEBI" id="CHEBI:33019"/>
        <dbReference type="ChEBI" id="CHEBI:61560"/>
        <dbReference type="ChEBI" id="CHEBI:173112"/>
        <dbReference type="EC" id="2.7.7.7"/>
    </reaction>
</comment>
<dbReference type="NCBIfam" id="NF004421">
    <property type="entry name" value="PRK05762.1-2"/>
    <property type="match status" value="1"/>
</dbReference>
<dbReference type="KEGG" id="marq:MARGE09_P1467"/>
<dbReference type="Pfam" id="PF00136">
    <property type="entry name" value="DNA_pol_B"/>
    <property type="match status" value="1"/>
</dbReference>
<dbReference type="Pfam" id="PF21474">
    <property type="entry name" value="DNApolII_N"/>
    <property type="match status" value="1"/>
</dbReference>
<dbReference type="GO" id="GO:0045004">
    <property type="term" value="P:DNA replication proofreading"/>
    <property type="evidence" value="ECO:0007669"/>
    <property type="project" value="TreeGrafter"/>
</dbReference>
<dbReference type="PANTHER" id="PTHR10322">
    <property type="entry name" value="DNA POLYMERASE CATALYTIC SUBUNIT"/>
    <property type="match status" value="1"/>
</dbReference>
<dbReference type="PRINTS" id="PR00106">
    <property type="entry name" value="DNAPOLB"/>
</dbReference>
<dbReference type="EC" id="2.7.7.7" evidence="7"/>
<dbReference type="Gene3D" id="3.30.420.10">
    <property type="entry name" value="Ribonuclease H-like superfamily/Ribonuclease H"/>
    <property type="match status" value="1"/>
</dbReference>
<comment type="similarity">
    <text evidence="1 7">Belongs to the DNA polymerase type-B family.</text>
</comment>
<keyword evidence="7" id="KW-0235">DNA replication</keyword>
<dbReference type="SUPFAM" id="SSF53098">
    <property type="entry name" value="Ribonuclease H-like"/>
    <property type="match status" value="1"/>
</dbReference>
<proteinExistence type="inferred from homology"/>
<dbReference type="GO" id="GO:0003887">
    <property type="term" value="F:DNA-directed DNA polymerase activity"/>
    <property type="evidence" value="ECO:0007669"/>
    <property type="project" value="UniProtKB-KW"/>
</dbReference>
<organism evidence="10 11">
    <name type="scientific">Marinagarivorans cellulosilyticus</name>
    <dbReference type="NCBI Taxonomy" id="2721545"/>
    <lineage>
        <taxon>Bacteria</taxon>
        <taxon>Pseudomonadati</taxon>
        <taxon>Pseudomonadota</taxon>
        <taxon>Gammaproteobacteria</taxon>
        <taxon>Cellvibrionales</taxon>
        <taxon>Cellvibrionaceae</taxon>
        <taxon>Marinagarivorans</taxon>
    </lineage>
</organism>
<name>A0AAN1WGN5_9GAMM</name>
<evidence type="ECO:0000256" key="7">
    <source>
        <dbReference type="RuleBase" id="RU000442"/>
    </source>
</evidence>
<evidence type="ECO:0000256" key="6">
    <source>
        <dbReference type="ARBA" id="ARBA00049244"/>
    </source>
</evidence>
<dbReference type="PANTHER" id="PTHR10322:SF23">
    <property type="entry name" value="DNA POLYMERASE DELTA CATALYTIC SUBUNIT"/>
    <property type="match status" value="1"/>
</dbReference>
<dbReference type="Pfam" id="PF03104">
    <property type="entry name" value="DNA_pol_B_exo1"/>
    <property type="match status" value="1"/>
</dbReference>
<keyword evidence="2 7" id="KW-0808">Transferase</keyword>
<reference evidence="10 11" key="1">
    <citation type="journal article" date="2022" name="IScience">
        <title>An ultrasensitive nanofiber-based assay for enzymatic hydrolysis and deep-sea microbial degradation of cellulose.</title>
        <authorList>
            <person name="Tsudome M."/>
            <person name="Tachioka M."/>
            <person name="Miyazaki M."/>
            <person name="Uchimura K."/>
            <person name="Tsuda M."/>
            <person name="Takaki Y."/>
            <person name="Deguchi S."/>
        </authorList>
    </citation>
    <scope>NUCLEOTIDE SEQUENCE [LARGE SCALE GENOMIC DNA]</scope>
    <source>
        <strain evidence="10 11">GE09</strain>
    </source>
</reference>
<evidence type="ECO:0000256" key="1">
    <source>
        <dbReference type="ARBA" id="ARBA00005755"/>
    </source>
</evidence>
<dbReference type="InterPro" id="IPR006172">
    <property type="entry name" value="DNA-dir_DNA_pol_B"/>
</dbReference>
<dbReference type="InterPro" id="IPR036397">
    <property type="entry name" value="RNaseH_sf"/>
</dbReference>
<dbReference type="GO" id="GO:0009432">
    <property type="term" value="P:SOS response"/>
    <property type="evidence" value="ECO:0007669"/>
    <property type="project" value="TreeGrafter"/>
</dbReference>
<dbReference type="GO" id="GO:0008296">
    <property type="term" value="F:3'-5'-DNA exonuclease activity"/>
    <property type="evidence" value="ECO:0007669"/>
    <property type="project" value="TreeGrafter"/>
</dbReference>
<dbReference type="AlphaFoldDB" id="A0AAN1WGN5"/>
<accession>A0AAN1WGN5</accession>
<sequence length="808" mass="93030">MRPPQPEHKPLIDAFLLTKQWHETANGITLEFWCSSDNGPICIEIEHQEAVIFVRQEDLPAIALQLNPRQYRIGTKLFKNYRNELTCPLYFLSYHTARDAEARLNQSNIAVWEADIRPPERYLMERFITGGLSISGQTIARKGHALVKNPRLSPSRYRPQLRSISIDIETTMDANTLYSIAAYNPEVSFIFIVHNEQWSIQTQRELMEAAPSQTATVINCTTQKECLQRFFQWLQEYDPDILMGWNVIQFDLKVLDNLCQKHKIPLAITRGKTPLKWREDKDNRRFYLSLPGRVALDGIDVLKSATYNFPSFKLNDVAKIVVNDNKLIQAQHRGDEITHLYINNPKALSAYNLHDCKLVWSIFGETKLLEFSIARSQLTGLAMDRMGGSVASFEFAYLPQLHRKGYIAPNLGELQSSIISPGGYVLNSKPGIYQNILVLDFKSLYPSIIRTFCIDPYSYWYAQHTDPAQDELIPGFNKAIFSKTEHLLPKIIEDLWQARDEAKKHKNQPLSQAIKIIMNSFYGVLGSTGCRFFDPRVCSSITLRGHQIIQQTKDWIESLGHQVIYGDTDSVFVWIGNQKSEDESLSIGHNLADHLNKNWQQKLRNDYEISCALEVEFETHYLKFLMPTIRNSTLGSKKRYAGIIRKNDEEQLVFKGLESVRTDWTPLAKKFQEKLYQLVFEDTRVEGFIQETTQAVLAGKCNRDLIYRKRLRRNIDDYHKNIPPHVQAAKRLQGQGIHKRRGDWISYILTTTGPEPVDEEAAELNLQGTIAYNEYVERQLKPVADSVLQFIGLNFDHITAAQLPLFKD</sequence>
<dbReference type="InterPro" id="IPR042087">
    <property type="entry name" value="DNA_pol_B_thumb"/>
</dbReference>
<evidence type="ECO:0000256" key="3">
    <source>
        <dbReference type="ARBA" id="ARBA00022695"/>
    </source>
</evidence>
<evidence type="ECO:0000313" key="11">
    <source>
        <dbReference type="Proteomes" id="UP001320119"/>
    </source>
</evidence>